<feature type="modified residue" description="4-aspartylphosphate" evidence="2">
    <location>
        <position position="55"/>
    </location>
</feature>
<accession>A0A177MFM1</accession>
<dbReference type="InterPro" id="IPR001633">
    <property type="entry name" value="EAL_dom"/>
</dbReference>
<evidence type="ECO:0000259" key="3">
    <source>
        <dbReference type="PROSITE" id="PS50110"/>
    </source>
</evidence>
<feature type="domain" description="PAC" evidence="5">
    <location>
        <begin position="215"/>
        <end position="267"/>
    </location>
</feature>
<dbReference type="InterPro" id="IPR035965">
    <property type="entry name" value="PAS-like_dom_sf"/>
</dbReference>
<dbReference type="CDD" id="cd01948">
    <property type="entry name" value="EAL"/>
    <property type="match status" value="1"/>
</dbReference>
<dbReference type="Pfam" id="PF08447">
    <property type="entry name" value="PAS_3"/>
    <property type="match status" value="1"/>
</dbReference>
<dbReference type="InterPro" id="IPR035919">
    <property type="entry name" value="EAL_sf"/>
</dbReference>
<comment type="caution">
    <text evidence="8">The sequence shown here is derived from an EMBL/GenBank/DDBJ whole genome shotgun (WGS) entry which is preliminary data.</text>
</comment>
<dbReference type="SMART" id="SM00052">
    <property type="entry name" value="EAL"/>
    <property type="match status" value="1"/>
</dbReference>
<dbReference type="Pfam" id="PF00990">
    <property type="entry name" value="GGDEF"/>
    <property type="match status" value="1"/>
</dbReference>
<dbReference type="Proteomes" id="UP000078090">
    <property type="component" value="Unassembled WGS sequence"/>
</dbReference>
<comment type="cofactor">
    <cofactor evidence="1">
        <name>Mg(2+)</name>
        <dbReference type="ChEBI" id="CHEBI:18420"/>
    </cofactor>
</comment>
<dbReference type="PROSITE" id="PS50112">
    <property type="entry name" value="PAS"/>
    <property type="match status" value="3"/>
</dbReference>
<proteinExistence type="predicted"/>
<gene>
    <name evidence="8" type="ORF">A1332_15470</name>
</gene>
<feature type="domain" description="GGDEF" evidence="7">
    <location>
        <begin position="551"/>
        <end position="684"/>
    </location>
</feature>
<keyword evidence="2" id="KW-0597">Phosphoprotein</keyword>
<dbReference type="PANTHER" id="PTHR44757">
    <property type="entry name" value="DIGUANYLATE CYCLASE DGCP"/>
    <property type="match status" value="1"/>
</dbReference>
<dbReference type="Gene3D" id="3.20.20.450">
    <property type="entry name" value="EAL domain"/>
    <property type="match status" value="1"/>
</dbReference>
<dbReference type="CDD" id="cd00130">
    <property type="entry name" value="PAS"/>
    <property type="match status" value="3"/>
</dbReference>
<dbReference type="Gene3D" id="3.40.50.2300">
    <property type="match status" value="1"/>
</dbReference>
<feature type="domain" description="PAS" evidence="4">
    <location>
        <begin position="268"/>
        <end position="340"/>
    </location>
</feature>
<dbReference type="SMART" id="SM00267">
    <property type="entry name" value="GGDEF"/>
    <property type="match status" value="1"/>
</dbReference>
<dbReference type="InterPro" id="IPR043128">
    <property type="entry name" value="Rev_trsase/Diguanyl_cyclase"/>
</dbReference>
<evidence type="ECO:0000259" key="4">
    <source>
        <dbReference type="PROSITE" id="PS50112"/>
    </source>
</evidence>
<feature type="domain" description="EAL" evidence="6">
    <location>
        <begin position="693"/>
        <end position="947"/>
    </location>
</feature>
<dbReference type="InterPro" id="IPR029787">
    <property type="entry name" value="Nucleotide_cyclase"/>
</dbReference>
<dbReference type="InterPro" id="IPR013655">
    <property type="entry name" value="PAS_fold_3"/>
</dbReference>
<dbReference type="PROSITE" id="PS50110">
    <property type="entry name" value="RESPONSE_REGULATORY"/>
    <property type="match status" value="1"/>
</dbReference>
<feature type="domain" description="PAC" evidence="5">
    <location>
        <begin position="467"/>
        <end position="519"/>
    </location>
</feature>
<dbReference type="GO" id="GO:0003824">
    <property type="term" value="F:catalytic activity"/>
    <property type="evidence" value="ECO:0007669"/>
    <property type="project" value="UniProtKB-ARBA"/>
</dbReference>
<feature type="domain" description="PAS" evidence="4">
    <location>
        <begin position="140"/>
        <end position="184"/>
    </location>
</feature>
<dbReference type="PROSITE" id="PS50113">
    <property type="entry name" value="PAC"/>
    <property type="match status" value="3"/>
</dbReference>
<dbReference type="Pfam" id="PF13426">
    <property type="entry name" value="PAS_9"/>
    <property type="match status" value="2"/>
</dbReference>
<dbReference type="InterPro" id="IPR001789">
    <property type="entry name" value="Sig_transdc_resp-reg_receiver"/>
</dbReference>
<feature type="domain" description="Response regulatory" evidence="3">
    <location>
        <begin position="6"/>
        <end position="121"/>
    </location>
</feature>
<dbReference type="InterPro" id="IPR000700">
    <property type="entry name" value="PAS-assoc_C"/>
</dbReference>
<reference evidence="8 9" key="1">
    <citation type="submission" date="2016-03" db="EMBL/GenBank/DDBJ databases">
        <authorList>
            <person name="Ploux O."/>
        </authorList>
    </citation>
    <scope>NUCLEOTIDE SEQUENCE [LARGE SCALE GENOMIC DNA]</scope>
    <source>
        <strain evidence="8 9">R-45363</strain>
    </source>
</reference>
<evidence type="ECO:0000313" key="8">
    <source>
        <dbReference type="EMBL" id="OAI03599.1"/>
    </source>
</evidence>
<name>A0A177MFM1_METMH</name>
<evidence type="ECO:0000259" key="7">
    <source>
        <dbReference type="PROSITE" id="PS50887"/>
    </source>
</evidence>
<dbReference type="RefSeq" id="WP_064008946.1">
    <property type="nucleotide sequence ID" value="NZ_LUUG01000076.1"/>
</dbReference>
<dbReference type="SMART" id="SM00091">
    <property type="entry name" value="PAS"/>
    <property type="match status" value="3"/>
</dbReference>
<dbReference type="InterPro" id="IPR001610">
    <property type="entry name" value="PAC"/>
</dbReference>
<dbReference type="InterPro" id="IPR000014">
    <property type="entry name" value="PAS"/>
</dbReference>
<dbReference type="GO" id="GO:0000160">
    <property type="term" value="P:phosphorelay signal transduction system"/>
    <property type="evidence" value="ECO:0007669"/>
    <property type="project" value="InterPro"/>
</dbReference>
<evidence type="ECO:0000259" key="6">
    <source>
        <dbReference type="PROSITE" id="PS50883"/>
    </source>
</evidence>
<feature type="domain" description="PAC" evidence="5">
    <location>
        <begin position="344"/>
        <end position="397"/>
    </location>
</feature>
<dbReference type="SUPFAM" id="SSF141868">
    <property type="entry name" value="EAL domain-like"/>
    <property type="match status" value="1"/>
</dbReference>
<dbReference type="NCBIfam" id="TIGR00254">
    <property type="entry name" value="GGDEF"/>
    <property type="match status" value="1"/>
</dbReference>
<organism evidence="8 9">
    <name type="scientific">Methylomonas methanica</name>
    <dbReference type="NCBI Taxonomy" id="421"/>
    <lineage>
        <taxon>Bacteria</taxon>
        <taxon>Pseudomonadati</taxon>
        <taxon>Pseudomonadota</taxon>
        <taxon>Gammaproteobacteria</taxon>
        <taxon>Methylococcales</taxon>
        <taxon>Methylococcaceae</taxon>
        <taxon>Methylomonas</taxon>
    </lineage>
</organism>
<evidence type="ECO:0000256" key="2">
    <source>
        <dbReference type="PROSITE-ProRule" id="PRU00169"/>
    </source>
</evidence>
<dbReference type="NCBIfam" id="TIGR00229">
    <property type="entry name" value="sensory_box"/>
    <property type="match status" value="3"/>
</dbReference>
<dbReference type="Pfam" id="PF00072">
    <property type="entry name" value="Response_reg"/>
    <property type="match status" value="1"/>
</dbReference>
<dbReference type="SMART" id="SM00086">
    <property type="entry name" value="PAC"/>
    <property type="match status" value="3"/>
</dbReference>
<evidence type="ECO:0000313" key="9">
    <source>
        <dbReference type="Proteomes" id="UP000078090"/>
    </source>
</evidence>
<protein>
    <submittedName>
        <fullName evidence="8">PAS domain S-box protein</fullName>
    </submittedName>
</protein>
<dbReference type="Gene3D" id="3.30.70.270">
    <property type="match status" value="1"/>
</dbReference>
<dbReference type="Pfam" id="PF00563">
    <property type="entry name" value="EAL"/>
    <property type="match status" value="1"/>
</dbReference>
<dbReference type="PROSITE" id="PS50883">
    <property type="entry name" value="EAL"/>
    <property type="match status" value="1"/>
</dbReference>
<evidence type="ECO:0000259" key="5">
    <source>
        <dbReference type="PROSITE" id="PS50113"/>
    </source>
</evidence>
<sequence>MTAKARILLVDDDPMIRLLVRQVLQADDYELIETDNGRAGLEQFIVAAPDLVLLDVMMPEMDGFSCLKGMRAASDKSVPIVMMTAIEDTQAVENAFRLGATDFIGKPIQWPLLPHRISYVLRAHNTTQSLIEQQSLLKQSEQRFRDLVESIGREYFLYSHDTQCTFTYLGPSVEHILGYKPEELHRDCFAITTDNPINRIARTYTEQCLAGIKPPNYEVEVRCKDGSLRVLSLNESPMFDDQGRVVAVNGLAHDITEMRSTQQALADSEERLRLSMQAAKQGFYDINPQTGAMIINAEYASMLGYDPASFDATIGSWIMRLHPDDRQRVSDTYQQYIAGKLAEYRLEYRQRCADDSWKWILSIGSIVERDANNQPVRMLGTHTDITDSKTAAERLNLLAKVFENSGEAIFLCDPDTRIVSSNQAYTTITGYRAEEVLKQTPSILDARHLDLNHYQRIWQALRENGYWQGEIWDTRKNGETYPAWLGISAMYNTHGVISHYIGIFSDITERKAAEAQIEYLARHDPLTNLPNRTLLRDRFDQAMAHAVRNNTLVGLLFLDLDHFKNINDTMGHDVGDRLLQGIAERLVQCVREVDTVCRQGGDEFIIILTDIPDIDAITQIVLKILDQLTQPFLIEGVTLCTSFSIGVSLYPNDGLNFHGLLNKADTAMYSAKNEGRNTFRFFSNDMNLASIERMNIENGLRMALKRNEFRLHYQPQYSIHNNVVIGAEALLRWQPENSPMIPPAKFIPIAEDNGVIVPIGDWVLREACKQNKVWHDAGMKLLVTVNISALQFKRGNLLESVQAALAESGLEPHYLELELTESVLMYDTNAVINTIAQLRALGVSFAIDDFGTGYSSLSYLKRFAVNKLKIDQSFIRDLTSGKAEDTAIVKAILQLGDTLGLLTLAEGVETKEQAEQLHLLGCRKAQGFYWNQPLPADEFARLFAADCPKPLG</sequence>
<dbReference type="FunFam" id="3.30.70.270:FF:000001">
    <property type="entry name" value="Diguanylate cyclase domain protein"/>
    <property type="match status" value="1"/>
</dbReference>
<feature type="domain" description="PAS" evidence="4">
    <location>
        <begin position="394"/>
        <end position="448"/>
    </location>
</feature>
<dbReference type="CDD" id="cd01949">
    <property type="entry name" value="GGDEF"/>
    <property type="match status" value="1"/>
</dbReference>
<dbReference type="PROSITE" id="PS50887">
    <property type="entry name" value="GGDEF"/>
    <property type="match status" value="1"/>
</dbReference>
<dbReference type="PANTHER" id="PTHR44757:SF2">
    <property type="entry name" value="BIOFILM ARCHITECTURE MAINTENANCE PROTEIN MBAA"/>
    <property type="match status" value="1"/>
</dbReference>
<dbReference type="Gene3D" id="3.30.450.20">
    <property type="entry name" value="PAS domain"/>
    <property type="match status" value="3"/>
</dbReference>
<dbReference type="InterPro" id="IPR052155">
    <property type="entry name" value="Biofilm_reg_signaling"/>
</dbReference>
<dbReference type="InterPro" id="IPR000160">
    <property type="entry name" value="GGDEF_dom"/>
</dbReference>
<dbReference type="AlphaFoldDB" id="A0A177MFM1"/>
<dbReference type="OrthoDB" id="5571542at2"/>
<dbReference type="InterPro" id="IPR011006">
    <property type="entry name" value="CheY-like_superfamily"/>
</dbReference>
<dbReference type="SUPFAM" id="SSF55785">
    <property type="entry name" value="PYP-like sensor domain (PAS domain)"/>
    <property type="match status" value="3"/>
</dbReference>
<evidence type="ECO:0000256" key="1">
    <source>
        <dbReference type="ARBA" id="ARBA00001946"/>
    </source>
</evidence>
<dbReference type="SUPFAM" id="SSF55073">
    <property type="entry name" value="Nucleotide cyclase"/>
    <property type="match status" value="1"/>
</dbReference>
<dbReference type="EMBL" id="LUUG01000076">
    <property type="protein sequence ID" value="OAI03599.1"/>
    <property type="molecule type" value="Genomic_DNA"/>
</dbReference>
<dbReference type="SUPFAM" id="SSF52172">
    <property type="entry name" value="CheY-like"/>
    <property type="match status" value="1"/>
</dbReference>
<dbReference type="SMART" id="SM00448">
    <property type="entry name" value="REC"/>
    <property type="match status" value="1"/>
</dbReference>